<name>A0AAU9JY93_9CILI</name>
<keyword evidence="1" id="KW-0812">Transmembrane</keyword>
<sequence>MPAFLTALLTNLQASMIELRICVRSPLASGWRLWSVIMDRVKVIGFVSIGICISFVSAIIFIKTIHLIWFYH</sequence>
<dbReference type="Proteomes" id="UP001162131">
    <property type="component" value="Unassembled WGS sequence"/>
</dbReference>
<evidence type="ECO:0000313" key="3">
    <source>
        <dbReference type="Proteomes" id="UP001162131"/>
    </source>
</evidence>
<accession>A0AAU9JY93</accession>
<comment type="caution">
    <text evidence="2">The sequence shown here is derived from an EMBL/GenBank/DDBJ whole genome shotgun (WGS) entry which is preliminary data.</text>
</comment>
<feature type="transmembrane region" description="Helical" evidence="1">
    <location>
        <begin position="43"/>
        <end position="71"/>
    </location>
</feature>
<proteinExistence type="predicted"/>
<gene>
    <name evidence="2" type="ORF">BSTOLATCC_MIC46397</name>
</gene>
<keyword evidence="1" id="KW-0472">Membrane</keyword>
<evidence type="ECO:0000313" key="2">
    <source>
        <dbReference type="EMBL" id="CAG9328391.1"/>
    </source>
</evidence>
<keyword evidence="1" id="KW-1133">Transmembrane helix</keyword>
<keyword evidence="3" id="KW-1185">Reference proteome</keyword>
<dbReference type="EMBL" id="CAJZBQ010000046">
    <property type="protein sequence ID" value="CAG9328391.1"/>
    <property type="molecule type" value="Genomic_DNA"/>
</dbReference>
<evidence type="ECO:0000256" key="1">
    <source>
        <dbReference type="SAM" id="Phobius"/>
    </source>
</evidence>
<organism evidence="2 3">
    <name type="scientific">Blepharisma stoltei</name>
    <dbReference type="NCBI Taxonomy" id="1481888"/>
    <lineage>
        <taxon>Eukaryota</taxon>
        <taxon>Sar</taxon>
        <taxon>Alveolata</taxon>
        <taxon>Ciliophora</taxon>
        <taxon>Postciliodesmatophora</taxon>
        <taxon>Heterotrichea</taxon>
        <taxon>Heterotrichida</taxon>
        <taxon>Blepharismidae</taxon>
        <taxon>Blepharisma</taxon>
    </lineage>
</organism>
<dbReference type="AlphaFoldDB" id="A0AAU9JY93"/>
<protein>
    <submittedName>
        <fullName evidence="2">Uncharacterized protein</fullName>
    </submittedName>
</protein>
<reference evidence="2" key="1">
    <citation type="submission" date="2021-09" db="EMBL/GenBank/DDBJ databases">
        <authorList>
            <consortium name="AG Swart"/>
            <person name="Singh M."/>
            <person name="Singh A."/>
            <person name="Seah K."/>
            <person name="Emmerich C."/>
        </authorList>
    </citation>
    <scope>NUCLEOTIDE SEQUENCE</scope>
    <source>
        <strain evidence="2">ATCC30299</strain>
    </source>
</reference>